<keyword evidence="2" id="KW-1185">Reference proteome</keyword>
<protein>
    <submittedName>
        <fullName evidence="1">Uncharacterized protein</fullName>
    </submittedName>
</protein>
<organism evidence="1 2">
    <name type="scientific">Cercospora zeae-maydis SCOH1-5</name>
    <dbReference type="NCBI Taxonomy" id="717836"/>
    <lineage>
        <taxon>Eukaryota</taxon>
        <taxon>Fungi</taxon>
        <taxon>Dikarya</taxon>
        <taxon>Ascomycota</taxon>
        <taxon>Pezizomycotina</taxon>
        <taxon>Dothideomycetes</taxon>
        <taxon>Dothideomycetidae</taxon>
        <taxon>Mycosphaerellales</taxon>
        <taxon>Mycosphaerellaceae</taxon>
        <taxon>Cercospora</taxon>
    </lineage>
</organism>
<reference evidence="1" key="1">
    <citation type="journal article" date="2020" name="Stud. Mycol.">
        <title>101 Dothideomycetes genomes: a test case for predicting lifestyles and emergence of pathogens.</title>
        <authorList>
            <person name="Haridas S."/>
            <person name="Albert R."/>
            <person name="Binder M."/>
            <person name="Bloem J."/>
            <person name="Labutti K."/>
            <person name="Salamov A."/>
            <person name="Andreopoulos B."/>
            <person name="Baker S."/>
            <person name="Barry K."/>
            <person name="Bills G."/>
            <person name="Bluhm B."/>
            <person name="Cannon C."/>
            <person name="Castanera R."/>
            <person name="Culley D."/>
            <person name="Daum C."/>
            <person name="Ezra D."/>
            <person name="Gonzalez J."/>
            <person name="Henrissat B."/>
            <person name="Kuo A."/>
            <person name="Liang C."/>
            <person name="Lipzen A."/>
            <person name="Lutzoni F."/>
            <person name="Magnuson J."/>
            <person name="Mondo S."/>
            <person name="Nolan M."/>
            <person name="Ohm R."/>
            <person name="Pangilinan J."/>
            <person name="Park H.-J."/>
            <person name="Ramirez L."/>
            <person name="Alfaro M."/>
            <person name="Sun H."/>
            <person name="Tritt A."/>
            <person name="Yoshinaga Y."/>
            <person name="Zwiers L.-H."/>
            <person name="Turgeon B."/>
            <person name="Goodwin S."/>
            <person name="Spatafora J."/>
            <person name="Crous P."/>
            <person name="Grigoriev I."/>
        </authorList>
    </citation>
    <scope>NUCLEOTIDE SEQUENCE</scope>
    <source>
        <strain evidence="1">SCOH1-5</strain>
    </source>
</reference>
<dbReference type="Proteomes" id="UP000799539">
    <property type="component" value="Unassembled WGS sequence"/>
</dbReference>
<gene>
    <name evidence="1" type="ORF">CERZMDRAFT_106201</name>
</gene>
<evidence type="ECO:0000313" key="2">
    <source>
        <dbReference type="Proteomes" id="UP000799539"/>
    </source>
</evidence>
<name>A0A6A6FGC7_9PEZI</name>
<dbReference type="EMBL" id="ML992673">
    <property type="protein sequence ID" value="KAF2212497.1"/>
    <property type="molecule type" value="Genomic_DNA"/>
</dbReference>
<sequence length="160" mass="18081">MSPPRRLIRMYFSISGNGYSPAESPSTLGVTSGFENSRDTVTAWRSTDRSYLSHDVTPESEVVHMNLGHEYTTRRRNMVGGLNAVALHRSDARFRATEDRGQELLTPKHYVVCFHSFWHIRKAVHSVTPPGSMHGKGYMRLGSSSQYLTNMRLIWKIGPG</sequence>
<evidence type="ECO:0000313" key="1">
    <source>
        <dbReference type="EMBL" id="KAF2212497.1"/>
    </source>
</evidence>
<proteinExistence type="predicted"/>
<dbReference type="AlphaFoldDB" id="A0A6A6FGC7"/>
<accession>A0A6A6FGC7</accession>